<proteinExistence type="predicted"/>
<accession>A0A2Z7AHJ7</accession>
<reference evidence="1 2" key="1">
    <citation type="journal article" date="2015" name="Proc. Natl. Acad. Sci. U.S.A.">
        <title>The resurrection genome of Boea hygrometrica: A blueprint for survival of dehydration.</title>
        <authorList>
            <person name="Xiao L."/>
            <person name="Yang G."/>
            <person name="Zhang L."/>
            <person name="Yang X."/>
            <person name="Zhao S."/>
            <person name="Ji Z."/>
            <person name="Zhou Q."/>
            <person name="Hu M."/>
            <person name="Wang Y."/>
            <person name="Chen M."/>
            <person name="Xu Y."/>
            <person name="Jin H."/>
            <person name="Xiao X."/>
            <person name="Hu G."/>
            <person name="Bao F."/>
            <person name="Hu Y."/>
            <person name="Wan P."/>
            <person name="Li L."/>
            <person name="Deng X."/>
            <person name="Kuang T."/>
            <person name="Xiang C."/>
            <person name="Zhu J.K."/>
            <person name="Oliver M.J."/>
            <person name="He Y."/>
        </authorList>
    </citation>
    <scope>NUCLEOTIDE SEQUENCE [LARGE SCALE GENOMIC DNA]</scope>
    <source>
        <strain evidence="2">cv. XS01</strain>
    </source>
</reference>
<dbReference type="Gene3D" id="3.30.70.270">
    <property type="match status" value="1"/>
</dbReference>
<evidence type="ECO:0000313" key="1">
    <source>
        <dbReference type="EMBL" id="KZV20552.1"/>
    </source>
</evidence>
<organism evidence="1 2">
    <name type="scientific">Dorcoceras hygrometricum</name>
    <dbReference type="NCBI Taxonomy" id="472368"/>
    <lineage>
        <taxon>Eukaryota</taxon>
        <taxon>Viridiplantae</taxon>
        <taxon>Streptophyta</taxon>
        <taxon>Embryophyta</taxon>
        <taxon>Tracheophyta</taxon>
        <taxon>Spermatophyta</taxon>
        <taxon>Magnoliopsida</taxon>
        <taxon>eudicotyledons</taxon>
        <taxon>Gunneridae</taxon>
        <taxon>Pentapetalae</taxon>
        <taxon>asterids</taxon>
        <taxon>lamiids</taxon>
        <taxon>Lamiales</taxon>
        <taxon>Gesneriaceae</taxon>
        <taxon>Didymocarpoideae</taxon>
        <taxon>Trichosporeae</taxon>
        <taxon>Loxocarpinae</taxon>
        <taxon>Dorcoceras</taxon>
    </lineage>
</organism>
<dbReference type="OrthoDB" id="911978at2759"/>
<dbReference type="AlphaFoldDB" id="A0A2Z7AHJ7"/>
<dbReference type="PANTHER" id="PTHR24559:SF444">
    <property type="entry name" value="REVERSE TRANSCRIPTASE DOMAIN-CONTAINING PROTEIN"/>
    <property type="match status" value="1"/>
</dbReference>
<dbReference type="PANTHER" id="PTHR24559">
    <property type="entry name" value="TRANSPOSON TY3-I GAG-POL POLYPROTEIN"/>
    <property type="match status" value="1"/>
</dbReference>
<sequence>MIKPDRDSPEDQEMTTFTCSYGTYAYRRMSFGLCNAPVTFHRCLLAIFSDMVEEIMEVFRAHFSAFGSSFDLCLHNLKLSVELGKVPFYMVMFVVTKCPTRVLKRIEPSCR</sequence>
<dbReference type="Gene3D" id="3.10.10.10">
    <property type="entry name" value="HIV Type 1 Reverse Transcriptase, subunit A, domain 1"/>
    <property type="match status" value="1"/>
</dbReference>
<evidence type="ECO:0008006" key="3">
    <source>
        <dbReference type="Google" id="ProtNLM"/>
    </source>
</evidence>
<keyword evidence="2" id="KW-1185">Reference proteome</keyword>
<dbReference type="SUPFAM" id="SSF56672">
    <property type="entry name" value="DNA/RNA polymerases"/>
    <property type="match status" value="1"/>
</dbReference>
<name>A0A2Z7AHJ7_9LAMI</name>
<dbReference type="InterPro" id="IPR043502">
    <property type="entry name" value="DNA/RNA_pol_sf"/>
</dbReference>
<evidence type="ECO:0000313" key="2">
    <source>
        <dbReference type="Proteomes" id="UP000250235"/>
    </source>
</evidence>
<dbReference type="InterPro" id="IPR043128">
    <property type="entry name" value="Rev_trsase/Diguanyl_cyclase"/>
</dbReference>
<gene>
    <name evidence="1" type="ORF">F511_34485</name>
</gene>
<dbReference type="Proteomes" id="UP000250235">
    <property type="component" value="Unassembled WGS sequence"/>
</dbReference>
<dbReference type="InterPro" id="IPR053134">
    <property type="entry name" value="RNA-dir_DNA_polymerase"/>
</dbReference>
<protein>
    <recommendedName>
        <fullName evidence="3">Reverse transcriptase domain-containing protein</fullName>
    </recommendedName>
</protein>
<dbReference type="EMBL" id="KV015615">
    <property type="protein sequence ID" value="KZV20552.1"/>
    <property type="molecule type" value="Genomic_DNA"/>
</dbReference>